<accession>A0ABD2Q0W2</accession>
<evidence type="ECO:0000313" key="2">
    <source>
        <dbReference type="EMBL" id="KAL3313277.1"/>
    </source>
</evidence>
<dbReference type="EMBL" id="JBJKFK010001367">
    <property type="protein sequence ID" value="KAL3313277.1"/>
    <property type="molecule type" value="Genomic_DNA"/>
</dbReference>
<keyword evidence="2" id="KW-0689">Ribosomal protein</keyword>
<proteinExistence type="predicted"/>
<evidence type="ECO:0000313" key="3">
    <source>
        <dbReference type="Proteomes" id="UP001626550"/>
    </source>
</evidence>
<dbReference type="GO" id="GO:0005840">
    <property type="term" value="C:ribosome"/>
    <property type="evidence" value="ECO:0007669"/>
    <property type="project" value="UniProtKB-KW"/>
</dbReference>
<name>A0ABD2Q0W2_9PLAT</name>
<reference evidence="2 3" key="1">
    <citation type="submission" date="2024-11" db="EMBL/GenBank/DDBJ databases">
        <title>Adaptive evolution of stress response genes in parasites aligns with host niche diversity.</title>
        <authorList>
            <person name="Hahn C."/>
            <person name="Resl P."/>
        </authorList>
    </citation>
    <scope>NUCLEOTIDE SEQUENCE [LARGE SCALE GENOMIC DNA]</scope>
    <source>
        <strain evidence="2">EGGRZ-B1_66</strain>
        <tissue evidence="2">Body</tissue>
    </source>
</reference>
<sequence>MWRYKQEMNDQEYTVDALKRIRTGGRGPDGQIQYKHVSGGLQRPFYMVDYNRSLQMQTKQVYEELVLKVFQSFYRHPFLALVAHGNIKRWIIPEEEVCIVYEAGRKQEYRLLPECVVVAGQVSNVEHKDHTYSNIQEKLNRGIKQRSGHYQKKTGRAGRKNRAAPASLNMTVTPEPMDKLLYSYSWPGQSRASMDRKNKIFEEVNRMTYDKIQPRPKEFNAESNHSQPRFNWASWQRIR</sequence>
<dbReference type="Gene3D" id="2.40.50.140">
    <property type="entry name" value="Nucleic acid-binding proteins"/>
    <property type="match status" value="1"/>
</dbReference>
<organism evidence="2 3">
    <name type="scientific">Cichlidogyrus casuarinus</name>
    <dbReference type="NCBI Taxonomy" id="1844966"/>
    <lineage>
        <taxon>Eukaryota</taxon>
        <taxon>Metazoa</taxon>
        <taxon>Spiralia</taxon>
        <taxon>Lophotrochozoa</taxon>
        <taxon>Platyhelminthes</taxon>
        <taxon>Monogenea</taxon>
        <taxon>Monopisthocotylea</taxon>
        <taxon>Dactylogyridea</taxon>
        <taxon>Ancyrocephalidae</taxon>
        <taxon>Cichlidogyrus</taxon>
    </lineage>
</organism>
<evidence type="ECO:0000256" key="1">
    <source>
        <dbReference type="SAM" id="MobiDB-lite"/>
    </source>
</evidence>
<keyword evidence="2" id="KW-0687">Ribonucleoprotein</keyword>
<dbReference type="AlphaFoldDB" id="A0ABD2Q0W2"/>
<comment type="caution">
    <text evidence="2">The sequence shown here is derived from an EMBL/GenBank/DDBJ whole genome shotgun (WGS) entry which is preliminary data.</text>
</comment>
<protein>
    <submittedName>
        <fullName evidence="2">54S ribosomal protein L2 mitochondrial</fullName>
    </submittedName>
</protein>
<dbReference type="SUPFAM" id="SSF50249">
    <property type="entry name" value="Nucleic acid-binding proteins"/>
    <property type="match status" value="1"/>
</dbReference>
<dbReference type="Proteomes" id="UP001626550">
    <property type="component" value="Unassembled WGS sequence"/>
</dbReference>
<dbReference type="InterPro" id="IPR012340">
    <property type="entry name" value="NA-bd_OB-fold"/>
</dbReference>
<gene>
    <name evidence="2" type="primary">MRPL2</name>
    <name evidence="2" type="ORF">Ciccas_008125</name>
</gene>
<feature type="region of interest" description="Disordered" evidence="1">
    <location>
        <begin position="216"/>
        <end position="239"/>
    </location>
</feature>
<keyword evidence="3" id="KW-1185">Reference proteome</keyword>